<dbReference type="EMBL" id="CAFBMK010000512">
    <property type="protein sequence ID" value="CAB4962316.1"/>
    <property type="molecule type" value="Genomic_DNA"/>
</dbReference>
<dbReference type="SUPFAM" id="SSF55073">
    <property type="entry name" value="Nucleotide cyclase"/>
    <property type="match status" value="1"/>
</dbReference>
<organism evidence="4">
    <name type="scientific">freshwater metagenome</name>
    <dbReference type="NCBI Taxonomy" id="449393"/>
    <lineage>
        <taxon>unclassified sequences</taxon>
        <taxon>metagenomes</taxon>
        <taxon>ecological metagenomes</taxon>
    </lineage>
</organism>
<reference evidence="4" key="1">
    <citation type="submission" date="2020-05" db="EMBL/GenBank/DDBJ databases">
        <authorList>
            <person name="Chiriac C."/>
            <person name="Salcher M."/>
            <person name="Ghai R."/>
            <person name="Kavagutti S V."/>
        </authorList>
    </citation>
    <scope>NUCLEOTIDE SEQUENCE</scope>
</reference>
<dbReference type="AlphaFoldDB" id="A0A6J7L2D2"/>
<dbReference type="PANTHER" id="PTHR43081:SF1">
    <property type="entry name" value="ADENYLATE CYCLASE, TERMINAL-DIFFERENTIATION SPECIFIC"/>
    <property type="match status" value="1"/>
</dbReference>
<keyword evidence="2" id="KW-0812">Transmembrane</keyword>
<name>A0A6J7L2D2_9ZZZZ</name>
<dbReference type="InterPro" id="IPR001054">
    <property type="entry name" value="A/G_cyclase"/>
</dbReference>
<keyword evidence="2" id="KW-0472">Membrane</keyword>
<dbReference type="GO" id="GO:0009190">
    <property type="term" value="P:cyclic nucleotide biosynthetic process"/>
    <property type="evidence" value="ECO:0007669"/>
    <property type="project" value="InterPro"/>
</dbReference>
<dbReference type="Pfam" id="PF05226">
    <property type="entry name" value="CHASE2"/>
    <property type="match status" value="1"/>
</dbReference>
<dbReference type="SMART" id="SM00044">
    <property type="entry name" value="CYCc"/>
    <property type="match status" value="1"/>
</dbReference>
<evidence type="ECO:0000256" key="1">
    <source>
        <dbReference type="SAM" id="MobiDB-lite"/>
    </source>
</evidence>
<keyword evidence="2" id="KW-1133">Transmembrane helix</keyword>
<dbReference type="PANTHER" id="PTHR43081">
    <property type="entry name" value="ADENYLATE CYCLASE, TERMINAL-DIFFERENTIATION SPECIFIC-RELATED"/>
    <property type="match status" value="1"/>
</dbReference>
<feature type="transmembrane region" description="Helical" evidence="2">
    <location>
        <begin position="334"/>
        <end position="353"/>
    </location>
</feature>
<evidence type="ECO:0000313" key="4">
    <source>
        <dbReference type="EMBL" id="CAB4962316.1"/>
    </source>
</evidence>
<dbReference type="GO" id="GO:0035556">
    <property type="term" value="P:intracellular signal transduction"/>
    <property type="evidence" value="ECO:0007669"/>
    <property type="project" value="InterPro"/>
</dbReference>
<evidence type="ECO:0000256" key="2">
    <source>
        <dbReference type="SAM" id="Phobius"/>
    </source>
</evidence>
<evidence type="ECO:0000259" key="3">
    <source>
        <dbReference type="PROSITE" id="PS50125"/>
    </source>
</evidence>
<dbReference type="Pfam" id="PF00211">
    <property type="entry name" value="Guanylate_cyc"/>
    <property type="match status" value="1"/>
</dbReference>
<dbReference type="PROSITE" id="PS50125">
    <property type="entry name" value="GUANYLATE_CYCLASE_2"/>
    <property type="match status" value="1"/>
</dbReference>
<protein>
    <submittedName>
        <fullName evidence="4">Unannotated protein</fullName>
    </submittedName>
</protein>
<feature type="transmembrane region" description="Helical" evidence="2">
    <location>
        <begin position="33"/>
        <end position="54"/>
    </location>
</feature>
<dbReference type="InterPro" id="IPR050697">
    <property type="entry name" value="Adenylyl/Guanylyl_Cyclase_3/4"/>
</dbReference>
<feature type="compositionally biased region" description="Basic residues" evidence="1">
    <location>
        <begin position="1"/>
        <end position="10"/>
    </location>
</feature>
<dbReference type="InterPro" id="IPR029787">
    <property type="entry name" value="Nucleotide_cyclase"/>
</dbReference>
<gene>
    <name evidence="4" type="ORF">UFOPK3564_04145</name>
</gene>
<feature type="domain" description="Guanylate cyclase" evidence="3">
    <location>
        <begin position="424"/>
        <end position="558"/>
    </location>
</feature>
<sequence>MSRRRLRAARPGRAGGPGRTLRTGRAGPERRRILAAVAVVAALVAVALGALGALEDAERSALDARFELRGTDPGRIGPVPLAVVGIDDATLRRLDERFPFSRVHHARVLDRLRAARVRAVAYDVEFSEQTTPAADDALIEAIDAVPRIVLAGFATDDRGRTAILGGEEVQRAVGARVGHVGVLIDGDGVLRRFPDRTARLTSFPVAVAEHATGRRVDRTPFASDGDALVDWVGGERAVPTYSFADVLDGRVPASRLRGRIVVVGATAPSLKDVRSTPMDGGSPLSGPEIQADAIATVLRGVPLRESPWPVGLLLTVLAAAVPGIAGLRGRAFGVLLAATAGAAAVLVVAWAAFSLDRVVPVAEPLLALGLGTLGAVAAGSAFEAVERRRTREIFARFVSHDVVDDVLARTDDEVRLGGVRVDATILFCDLRGSTALLEELEPERGIVVLNRFLGAMGDRVDAHGGTLVGYRGDGLMAVFGAPLDQPDHADRAVACARDMAGPALRRCHELLRADGVDRELRIGVGVASGPVMAGNVGSERRMEYTAIGDAANVAARLEGLTKHHGRPVLVATGTVQRLADPAGLDPLGPVAVRGRAGTVEVWAAG</sequence>
<feature type="transmembrane region" description="Helical" evidence="2">
    <location>
        <begin position="308"/>
        <end position="327"/>
    </location>
</feature>
<dbReference type="SMART" id="SM01080">
    <property type="entry name" value="CHASE2"/>
    <property type="match status" value="1"/>
</dbReference>
<accession>A0A6J7L2D2</accession>
<dbReference type="Gene3D" id="3.30.70.1230">
    <property type="entry name" value="Nucleotide cyclase"/>
    <property type="match status" value="1"/>
</dbReference>
<feature type="transmembrane region" description="Helical" evidence="2">
    <location>
        <begin position="365"/>
        <end position="385"/>
    </location>
</feature>
<proteinExistence type="predicted"/>
<dbReference type="CDD" id="cd07302">
    <property type="entry name" value="CHD"/>
    <property type="match status" value="1"/>
</dbReference>
<feature type="region of interest" description="Disordered" evidence="1">
    <location>
        <begin position="1"/>
        <end position="26"/>
    </location>
</feature>
<dbReference type="InterPro" id="IPR007890">
    <property type="entry name" value="CHASE2"/>
</dbReference>